<evidence type="ECO:0000313" key="4">
    <source>
        <dbReference type="EMBL" id="KGT92436.1"/>
    </source>
</evidence>
<dbReference type="InterPro" id="IPR010854">
    <property type="entry name" value="YdgH/BhsA/McbA-like_dom"/>
</dbReference>
<protein>
    <recommendedName>
        <fullName evidence="3">YdgH/BhsA/McbA-like domain-containing protein</fullName>
    </recommendedName>
</protein>
<feature type="signal peptide" evidence="2">
    <location>
        <begin position="1"/>
        <end position="23"/>
    </location>
</feature>
<sequence>MKMKLPALLAATLFAATSFSALAATQVDRAQSQDLQAMGTVSVSGVSGSLDDATHQLSKKAEEMGASHYRVIRADTPGDSSLWSGNAEIYR</sequence>
<evidence type="ECO:0000256" key="2">
    <source>
        <dbReference type="SAM" id="SignalP"/>
    </source>
</evidence>
<comment type="caution">
    <text evidence="4">The sequence shown here is derived from an EMBL/GenBank/DDBJ whole genome shotgun (WGS) entry which is preliminary data.</text>
</comment>
<dbReference type="InterPro" id="IPR025543">
    <property type="entry name" value="Dodecin-like"/>
</dbReference>
<dbReference type="Proteomes" id="UP000030351">
    <property type="component" value="Unassembled WGS sequence"/>
</dbReference>
<dbReference type="SUPFAM" id="SSF159871">
    <property type="entry name" value="YdgH-like"/>
    <property type="match status" value="1"/>
</dbReference>
<keyword evidence="1 2" id="KW-0732">Signal</keyword>
<dbReference type="RefSeq" id="WP_034893722.1">
    <property type="nucleotide sequence ID" value="NZ_JRUQ01000040.1"/>
</dbReference>
<organism evidence="4 5">
    <name type="scientific">Erwinia typographi</name>
    <dbReference type="NCBI Taxonomy" id="371042"/>
    <lineage>
        <taxon>Bacteria</taxon>
        <taxon>Pseudomonadati</taxon>
        <taxon>Pseudomonadota</taxon>
        <taxon>Gammaproteobacteria</taxon>
        <taxon>Enterobacterales</taxon>
        <taxon>Erwiniaceae</taxon>
        <taxon>Erwinia</taxon>
    </lineage>
</organism>
<dbReference type="eggNOG" id="ENOG50330C0">
    <property type="taxonomic scope" value="Bacteria"/>
</dbReference>
<dbReference type="InterPro" id="IPR051096">
    <property type="entry name" value="BhsA/McbA_stress_biofilm_assoc"/>
</dbReference>
<feature type="domain" description="YdgH/BhsA/McbA-like" evidence="3">
    <location>
        <begin position="35"/>
        <end position="91"/>
    </location>
</feature>
<evidence type="ECO:0000256" key="1">
    <source>
        <dbReference type="ARBA" id="ARBA00022729"/>
    </source>
</evidence>
<dbReference type="Gene3D" id="3.30.1660.10">
    <property type="entry name" value="Flavin-binding protein dodecin"/>
    <property type="match status" value="1"/>
</dbReference>
<dbReference type="OrthoDB" id="6540461at2"/>
<feature type="chain" id="PRO_5002006120" description="YdgH/BhsA/McbA-like domain-containing protein" evidence="2">
    <location>
        <begin position="24"/>
        <end position="91"/>
    </location>
</feature>
<dbReference type="AlphaFoldDB" id="A0A0A3Z462"/>
<reference evidence="4 5" key="1">
    <citation type="submission" date="2014-10" db="EMBL/GenBank/DDBJ databases">
        <title>Genome sequence of Erwinia typographi M043b.</title>
        <authorList>
            <person name="Chan K.-G."/>
            <person name="Tan W.-S."/>
        </authorList>
    </citation>
    <scope>NUCLEOTIDE SEQUENCE [LARGE SCALE GENOMIC DNA]</scope>
    <source>
        <strain evidence="4 5">M043b</strain>
    </source>
</reference>
<evidence type="ECO:0000313" key="5">
    <source>
        <dbReference type="Proteomes" id="UP000030351"/>
    </source>
</evidence>
<gene>
    <name evidence="4" type="ORF">NG99_13625</name>
</gene>
<dbReference type="InterPro" id="IPR036275">
    <property type="entry name" value="YdgH-like_sf"/>
</dbReference>
<dbReference type="Pfam" id="PF07338">
    <property type="entry name" value="YdgH_BhsA-like"/>
    <property type="match status" value="1"/>
</dbReference>
<evidence type="ECO:0000259" key="3">
    <source>
        <dbReference type="Pfam" id="PF07338"/>
    </source>
</evidence>
<accession>A0A0A3Z462</accession>
<proteinExistence type="predicted"/>
<name>A0A0A3Z462_9GAMM</name>
<dbReference type="PANTHER" id="PTHR34156">
    <property type="entry name" value="OUTER MEMBRANE PROTEIN-RELATED-RELATED"/>
    <property type="match status" value="1"/>
</dbReference>
<keyword evidence="5" id="KW-1185">Reference proteome</keyword>
<dbReference type="EMBL" id="JRUQ01000040">
    <property type="protein sequence ID" value="KGT92436.1"/>
    <property type="molecule type" value="Genomic_DNA"/>
</dbReference>